<dbReference type="EMBL" id="CAJRST010039999">
    <property type="protein sequence ID" value="CAG6016546.1"/>
    <property type="molecule type" value="Genomic_DNA"/>
</dbReference>
<protein>
    <submittedName>
        <fullName evidence="3">(Atlantic silverside) hypothetical protein</fullName>
    </submittedName>
</protein>
<feature type="region of interest" description="Disordered" evidence="1">
    <location>
        <begin position="1"/>
        <end position="65"/>
    </location>
</feature>
<reference evidence="3" key="1">
    <citation type="submission" date="2021-05" db="EMBL/GenBank/DDBJ databases">
        <authorList>
            <person name="Tigano A."/>
        </authorList>
    </citation>
    <scope>NUCLEOTIDE SEQUENCE</scope>
</reference>
<sequence length="245" mass="26165">MHSPSRPPNLSDGSPEVTATEGEDPPPAGAVPTSAPQTLGSNYALHERGFARTGVAGGEPDSPSCSRNPAAFGVFRNGPLSSLLRRSSSGYFSYDSGSLPSSPLSPKPATANKATQTPSPASQVLNHALQRMAEELRPLGFHRESAAPCSFPRRRRARPSSGGLPMAEVMPIAFGQQLRAIGDDYNQLLMQRRAVRQRQDGLPFNLLHHIRPGPIAILCVGLLVIVMGRIMYSQGSTNSLDHSHV</sequence>
<feature type="compositionally biased region" description="Low complexity" evidence="1">
    <location>
        <begin position="94"/>
        <end position="108"/>
    </location>
</feature>
<proteinExistence type="predicted"/>
<evidence type="ECO:0000313" key="4">
    <source>
        <dbReference type="Proteomes" id="UP000677803"/>
    </source>
</evidence>
<evidence type="ECO:0000256" key="1">
    <source>
        <dbReference type="SAM" id="MobiDB-lite"/>
    </source>
</evidence>
<organism evidence="3 4">
    <name type="scientific">Menidia menidia</name>
    <name type="common">Atlantic silverside</name>
    <dbReference type="NCBI Taxonomy" id="238744"/>
    <lineage>
        <taxon>Eukaryota</taxon>
        <taxon>Metazoa</taxon>
        <taxon>Chordata</taxon>
        <taxon>Craniata</taxon>
        <taxon>Vertebrata</taxon>
        <taxon>Euteleostomi</taxon>
        <taxon>Actinopterygii</taxon>
        <taxon>Neopterygii</taxon>
        <taxon>Teleostei</taxon>
        <taxon>Neoteleostei</taxon>
        <taxon>Acanthomorphata</taxon>
        <taxon>Ovalentaria</taxon>
        <taxon>Atherinomorphae</taxon>
        <taxon>Atheriniformes</taxon>
        <taxon>Atherinopsidae</taxon>
        <taxon>Menidiinae</taxon>
        <taxon>Menidia</taxon>
    </lineage>
</organism>
<dbReference type="AlphaFoldDB" id="A0A8S4BW82"/>
<feature type="region of interest" description="Disordered" evidence="1">
    <location>
        <begin position="94"/>
        <end position="121"/>
    </location>
</feature>
<keyword evidence="4" id="KW-1185">Reference proteome</keyword>
<keyword evidence="2" id="KW-1133">Transmembrane helix</keyword>
<dbReference type="OrthoDB" id="8441539at2759"/>
<feature type="transmembrane region" description="Helical" evidence="2">
    <location>
        <begin position="215"/>
        <end position="232"/>
    </location>
</feature>
<name>A0A8S4BW82_9TELE</name>
<keyword evidence="2" id="KW-0812">Transmembrane</keyword>
<dbReference type="Proteomes" id="UP000677803">
    <property type="component" value="Unassembled WGS sequence"/>
</dbReference>
<accession>A0A8S4BW82</accession>
<evidence type="ECO:0000256" key="2">
    <source>
        <dbReference type="SAM" id="Phobius"/>
    </source>
</evidence>
<comment type="caution">
    <text evidence="3">The sequence shown here is derived from an EMBL/GenBank/DDBJ whole genome shotgun (WGS) entry which is preliminary data.</text>
</comment>
<evidence type="ECO:0000313" key="3">
    <source>
        <dbReference type="EMBL" id="CAG6016546.1"/>
    </source>
</evidence>
<keyword evidence="2" id="KW-0472">Membrane</keyword>
<feature type="compositionally biased region" description="Polar residues" evidence="1">
    <location>
        <begin position="112"/>
        <end position="121"/>
    </location>
</feature>
<gene>
    <name evidence="3" type="ORF">MMEN_LOCUS20392</name>
</gene>